<keyword evidence="9" id="KW-1185">Reference proteome</keyword>
<comment type="subcellular location">
    <subcellularLocation>
        <location evidence="1">Cell membrane</location>
        <topology evidence="1">Multi-pass membrane protein</topology>
    </subcellularLocation>
</comment>
<evidence type="ECO:0000256" key="4">
    <source>
        <dbReference type="ARBA" id="ARBA00022692"/>
    </source>
</evidence>
<feature type="transmembrane region" description="Helical" evidence="7">
    <location>
        <begin position="35"/>
        <end position="54"/>
    </location>
</feature>
<dbReference type="GO" id="GO:0005886">
    <property type="term" value="C:plasma membrane"/>
    <property type="evidence" value="ECO:0007669"/>
    <property type="project" value="UniProtKB-SubCell"/>
</dbReference>
<evidence type="ECO:0000256" key="3">
    <source>
        <dbReference type="ARBA" id="ARBA00022475"/>
    </source>
</evidence>
<reference evidence="8 9" key="1">
    <citation type="submission" date="2017-03" db="EMBL/GenBank/DDBJ databases">
        <authorList>
            <person name="Afonso C.L."/>
            <person name="Miller P.J."/>
            <person name="Scott M.A."/>
            <person name="Spackman E."/>
            <person name="Goraichik I."/>
            <person name="Dimitrov K.M."/>
            <person name="Suarez D.L."/>
            <person name="Swayne D.E."/>
        </authorList>
    </citation>
    <scope>NUCLEOTIDE SEQUENCE [LARGE SCALE GENOMIC DNA]</scope>
    <source>
        <strain evidence="8 9">CECT 7023</strain>
    </source>
</reference>
<evidence type="ECO:0000313" key="9">
    <source>
        <dbReference type="Proteomes" id="UP000193900"/>
    </source>
</evidence>
<name>A0A1Y5T8Q4_9RHOB</name>
<evidence type="ECO:0000256" key="1">
    <source>
        <dbReference type="ARBA" id="ARBA00004651"/>
    </source>
</evidence>
<protein>
    <submittedName>
        <fullName evidence="8">Transglycosylase associated protein</fullName>
    </submittedName>
</protein>
<dbReference type="InterPro" id="IPR007341">
    <property type="entry name" value="Transgly_assoc"/>
</dbReference>
<feature type="transmembrane region" description="Helical" evidence="7">
    <location>
        <begin position="7"/>
        <end position="29"/>
    </location>
</feature>
<keyword evidence="3" id="KW-1003">Cell membrane</keyword>
<dbReference type="Pfam" id="PF04226">
    <property type="entry name" value="Transgly_assoc"/>
    <property type="match status" value="1"/>
</dbReference>
<gene>
    <name evidence="8" type="ORF">ROA7023_02670</name>
</gene>
<evidence type="ECO:0000256" key="2">
    <source>
        <dbReference type="ARBA" id="ARBA00011006"/>
    </source>
</evidence>
<comment type="similarity">
    <text evidence="2">Belongs to the UPF0410 family.</text>
</comment>
<accession>A0A1Y5T8Q4</accession>
<evidence type="ECO:0000256" key="7">
    <source>
        <dbReference type="SAM" id="Phobius"/>
    </source>
</evidence>
<dbReference type="Proteomes" id="UP000193900">
    <property type="component" value="Unassembled WGS sequence"/>
</dbReference>
<sequence>MNAGTGLIGNILIGILGAIVLNGILRFLGIYAAEAWLPQLIVGAAGACLLIWGWRKVT</sequence>
<organism evidence="8 9">
    <name type="scientific">Roseisalinus antarcticus</name>
    <dbReference type="NCBI Taxonomy" id="254357"/>
    <lineage>
        <taxon>Bacteria</taxon>
        <taxon>Pseudomonadati</taxon>
        <taxon>Pseudomonadota</taxon>
        <taxon>Alphaproteobacteria</taxon>
        <taxon>Rhodobacterales</taxon>
        <taxon>Roseobacteraceae</taxon>
        <taxon>Roseisalinus</taxon>
    </lineage>
</organism>
<dbReference type="RefSeq" id="WP_306372491.1">
    <property type="nucleotide sequence ID" value="NZ_FWFZ01000013.1"/>
</dbReference>
<keyword evidence="6 7" id="KW-0472">Membrane</keyword>
<evidence type="ECO:0000313" key="8">
    <source>
        <dbReference type="EMBL" id="SLN58277.1"/>
    </source>
</evidence>
<proteinExistence type="inferred from homology"/>
<dbReference type="AlphaFoldDB" id="A0A1Y5T8Q4"/>
<dbReference type="EMBL" id="FWFZ01000013">
    <property type="protein sequence ID" value="SLN58277.1"/>
    <property type="molecule type" value="Genomic_DNA"/>
</dbReference>
<evidence type="ECO:0000256" key="5">
    <source>
        <dbReference type="ARBA" id="ARBA00022989"/>
    </source>
</evidence>
<keyword evidence="4 7" id="KW-0812">Transmembrane</keyword>
<evidence type="ECO:0000256" key="6">
    <source>
        <dbReference type="ARBA" id="ARBA00023136"/>
    </source>
</evidence>
<keyword evidence="5 7" id="KW-1133">Transmembrane helix</keyword>